<feature type="domain" description="FAD-binding PCMH-type" evidence="2">
    <location>
        <begin position="1"/>
        <end position="221"/>
    </location>
</feature>
<evidence type="ECO:0000256" key="1">
    <source>
        <dbReference type="ARBA" id="ARBA00022827"/>
    </source>
</evidence>
<dbReference type="InterPro" id="IPR005107">
    <property type="entry name" value="CO_DH_flav_C"/>
</dbReference>
<comment type="caution">
    <text evidence="3">The sequence shown here is derived from an EMBL/GenBank/DDBJ whole genome shotgun (WGS) entry which is preliminary data.</text>
</comment>
<reference evidence="3 4" key="1">
    <citation type="submission" date="2018-07" db="EMBL/GenBank/DDBJ databases">
        <title>Genomic Encyclopedia of Type Strains, Phase IV (KMG-IV): sequencing the most valuable type-strain genomes for metagenomic binning, comparative biology and taxonomic classification.</title>
        <authorList>
            <person name="Goeker M."/>
        </authorList>
    </citation>
    <scope>NUCLEOTIDE SEQUENCE [LARGE SCALE GENOMIC DNA]</scope>
    <source>
        <strain evidence="3 4">DSM 21634</strain>
    </source>
</reference>
<keyword evidence="1" id="KW-0285">Flavoprotein</keyword>
<keyword evidence="1" id="KW-0274">FAD</keyword>
<dbReference type="PANTHER" id="PTHR42659">
    <property type="entry name" value="XANTHINE DEHYDROGENASE SUBUNIT C-RELATED"/>
    <property type="match status" value="1"/>
</dbReference>
<dbReference type="SUPFAM" id="SSF55447">
    <property type="entry name" value="CO dehydrogenase flavoprotein C-terminal domain-like"/>
    <property type="match status" value="1"/>
</dbReference>
<dbReference type="Pfam" id="PF00941">
    <property type="entry name" value="FAD_binding_5"/>
    <property type="match status" value="1"/>
</dbReference>
<evidence type="ECO:0000259" key="2">
    <source>
        <dbReference type="PROSITE" id="PS51387"/>
    </source>
</evidence>
<dbReference type="Pfam" id="PF03450">
    <property type="entry name" value="CO_deh_flav_C"/>
    <property type="match status" value="1"/>
</dbReference>
<dbReference type="PANTHER" id="PTHR42659:SF1">
    <property type="entry name" value="OXIDOREDUCTASE"/>
    <property type="match status" value="1"/>
</dbReference>
<dbReference type="Proteomes" id="UP000252884">
    <property type="component" value="Unassembled WGS sequence"/>
</dbReference>
<dbReference type="InterPro" id="IPR051312">
    <property type="entry name" value="Diverse_Substr_Oxidored"/>
</dbReference>
<dbReference type="InterPro" id="IPR016167">
    <property type="entry name" value="FAD-bd_PCMH_sub1"/>
</dbReference>
<dbReference type="SMART" id="SM01092">
    <property type="entry name" value="CO_deh_flav_C"/>
    <property type="match status" value="1"/>
</dbReference>
<dbReference type="Gene3D" id="3.30.465.10">
    <property type="match status" value="2"/>
</dbReference>
<dbReference type="Gene3D" id="3.30.43.10">
    <property type="entry name" value="Uridine Diphospho-n-acetylenolpyruvylglucosamine Reductase, domain 2"/>
    <property type="match status" value="1"/>
</dbReference>
<dbReference type="EMBL" id="QPJK01000002">
    <property type="protein sequence ID" value="RCW74534.1"/>
    <property type="molecule type" value="Genomic_DNA"/>
</dbReference>
<dbReference type="GO" id="GO:0016491">
    <property type="term" value="F:oxidoreductase activity"/>
    <property type="evidence" value="ECO:0007669"/>
    <property type="project" value="InterPro"/>
</dbReference>
<name>A0A368Y8K7_9BURK</name>
<dbReference type="SUPFAM" id="SSF56176">
    <property type="entry name" value="FAD-binding/transporter-associated domain-like"/>
    <property type="match status" value="1"/>
</dbReference>
<protein>
    <submittedName>
        <fullName evidence="3">Xanthine dehydrogenase YagS FAD-binding subunit</fullName>
    </submittedName>
</protein>
<keyword evidence="4" id="KW-1185">Reference proteome</keyword>
<dbReference type="PROSITE" id="PS51387">
    <property type="entry name" value="FAD_PCMH"/>
    <property type="match status" value="1"/>
</dbReference>
<evidence type="ECO:0000313" key="3">
    <source>
        <dbReference type="EMBL" id="RCW74534.1"/>
    </source>
</evidence>
<dbReference type="Gene3D" id="3.30.390.50">
    <property type="entry name" value="CO dehydrogenase flavoprotein, C-terminal domain"/>
    <property type="match status" value="1"/>
</dbReference>
<proteinExistence type="predicted"/>
<dbReference type="AlphaFoldDB" id="A0A368Y8K7"/>
<dbReference type="InterPro" id="IPR016166">
    <property type="entry name" value="FAD-bd_PCMH"/>
</dbReference>
<dbReference type="RefSeq" id="WP_114467621.1">
    <property type="nucleotide sequence ID" value="NZ_QPJK01000002.1"/>
</dbReference>
<dbReference type="InterPro" id="IPR036683">
    <property type="entry name" value="CO_DH_flav_C_dom_sf"/>
</dbReference>
<dbReference type="InterPro" id="IPR016169">
    <property type="entry name" value="FAD-bd_PCMH_sub2"/>
</dbReference>
<organism evidence="3 4">
    <name type="scientific">Pseudorhodoferax soli</name>
    <dbReference type="NCBI Taxonomy" id="545864"/>
    <lineage>
        <taxon>Bacteria</taxon>
        <taxon>Pseudomonadati</taxon>
        <taxon>Pseudomonadota</taxon>
        <taxon>Betaproteobacteria</taxon>
        <taxon>Burkholderiales</taxon>
        <taxon>Comamonadaceae</taxon>
    </lineage>
</organism>
<sequence>MSGAVFDYARPADLAEALAMGAETGSMYLAGGTDLLPLWKVRAEALGRVVDISRLPLAEIMAGTSLQLGALSTLSEVATDPTVNARWPLIAEAIKASASGQVRNMATVGGALLQRTRCAYFRNDALPCNKREPGSGCGARTGENRGHALFGASEACVATHPSDLAVALTALDAEVLVAHSGGKRRVPAVDLYRLPGETPQLDTVLEPGELIAAVEVPEGGGARSTYLKVRDRASFEFAVVSVAAVLRVEDERIAHVRLVAGGVASRPWRLAQCEAALLGQRPTQAVFEGAAALAVEGAQPLEHNGFKIELLQRAVRRALDTVGGTT</sequence>
<accession>A0A368Y8K7</accession>
<dbReference type="GO" id="GO:0071949">
    <property type="term" value="F:FAD binding"/>
    <property type="evidence" value="ECO:0007669"/>
    <property type="project" value="InterPro"/>
</dbReference>
<evidence type="ECO:0000313" key="4">
    <source>
        <dbReference type="Proteomes" id="UP000252884"/>
    </source>
</evidence>
<gene>
    <name evidence="3" type="ORF">DES41_102857</name>
</gene>
<dbReference type="OrthoDB" id="9814706at2"/>
<dbReference type="InterPro" id="IPR036318">
    <property type="entry name" value="FAD-bd_PCMH-like_sf"/>
</dbReference>
<dbReference type="InterPro" id="IPR002346">
    <property type="entry name" value="Mopterin_DH_FAD-bd"/>
</dbReference>